<dbReference type="InterPro" id="IPR050194">
    <property type="entry name" value="Glycosyltransferase_grp1"/>
</dbReference>
<protein>
    <submittedName>
        <fullName evidence="3">Glycosyltransferase</fullName>
    </submittedName>
</protein>
<proteinExistence type="predicted"/>
<organism evidence="3 4">
    <name type="scientific">Paenibacillus roseus</name>
    <dbReference type="NCBI Taxonomy" id="2798579"/>
    <lineage>
        <taxon>Bacteria</taxon>
        <taxon>Bacillati</taxon>
        <taxon>Bacillota</taxon>
        <taxon>Bacilli</taxon>
        <taxon>Bacillales</taxon>
        <taxon>Paenibacillaceae</taxon>
        <taxon>Paenibacillus</taxon>
    </lineage>
</organism>
<evidence type="ECO:0000259" key="2">
    <source>
        <dbReference type="Pfam" id="PF00534"/>
    </source>
</evidence>
<gene>
    <name evidence="3" type="ORF">JFN88_21600</name>
</gene>
<sequence length="534" mass="59668">MNAYPHIAGYDRKLTNSKPVLIAFSHICGADFITGAEKLLLFMLRELQNSYECRLVVPEEGILARKARKSGIQVIHMPIPITSALYLAGPSSWQESEALKHHPAWPATISLLQVHCPQLVLVNTCVHPLPAMAAKALGIPRIWAVMETIMETEHTAHSAAFIHQHADWIVGISSTTLRPFHHAGLDDKTTILFPSWDREDYQPRAWVENRAGKRAELGFHDGQRVIGYVAASIYRNKGFEHFMNMALQIGQRFPKAVFAVIGHPVDREYVEETFDLARAAGMMDRFRRIHFEQNIQSVYPAFDILVVPSLMPEGFGMTALEGMLFGKAVVAYDSGGLGEILNLTGNKKFLVPTGEVDGLIKKVARLLDDEKLLVQTGMRNSYNAQAVFGIAAYRKRLSHFLDLLAIKGHTPLHLVRGSSQSVYVLDRGRLRPFASEKAFLGHGHSFSNVRTITDEMLETFPLGDPILELPPASPARRRVRRRKLVKGKGKNQGKRKRGIGSGRGKRHARKKGVVRRKRNSAGAAGRKRTDKRRA</sequence>
<keyword evidence="4" id="KW-1185">Reference proteome</keyword>
<dbReference type="PANTHER" id="PTHR45947">
    <property type="entry name" value="SULFOQUINOVOSYL TRANSFERASE SQD2"/>
    <property type="match status" value="1"/>
</dbReference>
<name>A0A934J2Y6_9BACL</name>
<dbReference type="GO" id="GO:0016757">
    <property type="term" value="F:glycosyltransferase activity"/>
    <property type="evidence" value="ECO:0007669"/>
    <property type="project" value="InterPro"/>
</dbReference>
<reference evidence="3" key="1">
    <citation type="submission" date="2020-12" db="EMBL/GenBank/DDBJ databases">
        <authorList>
            <person name="Huq M.A."/>
        </authorList>
    </citation>
    <scope>NUCLEOTIDE SEQUENCE</scope>
    <source>
        <strain evidence="3">MAHUQ-46</strain>
    </source>
</reference>
<feature type="region of interest" description="Disordered" evidence="1">
    <location>
        <begin position="468"/>
        <end position="534"/>
    </location>
</feature>
<feature type="compositionally biased region" description="Basic residues" evidence="1">
    <location>
        <begin position="475"/>
        <end position="534"/>
    </location>
</feature>
<feature type="domain" description="Glycosyl transferase family 1" evidence="2">
    <location>
        <begin position="213"/>
        <end position="375"/>
    </location>
</feature>
<evidence type="ECO:0000313" key="3">
    <source>
        <dbReference type="EMBL" id="MBJ6363812.1"/>
    </source>
</evidence>
<dbReference type="Gene3D" id="3.40.50.2000">
    <property type="entry name" value="Glycogen Phosphorylase B"/>
    <property type="match status" value="2"/>
</dbReference>
<dbReference type="InterPro" id="IPR001296">
    <property type="entry name" value="Glyco_trans_1"/>
</dbReference>
<evidence type="ECO:0000313" key="4">
    <source>
        <dbReference type="Proteomes" id="UP000640274"/>
    </source>
</evidence>
<comment type="caution">
    <text evidence="3">The sequence shown here is derived from an EMBL/GenBank/DDBJ whole genome shotgun (WGS) entry which is preliminary data.</text>
</comment>
<dbReference type="Proteomes" id="UP000640274">
    <property type="component" value="Unassembled WGS sequence"/>
</dbReference>
<evidence type="ECO:0000256" key="1">
    <source>
        <dbReference type="SAM" id="MobiDB-lite"/>
    </source>
</evidence>
<dbReference type="RefSeq" id="WP_199021404.1">
    <property type="nucleotide sequence ID" value="NZ_JAELUP010000107.1"/>
</dbReference>
<dbReference type="EMBL" id="JAELUP010000107">
    <property type="protein sequence ID" value="MBJ6363812.1"/>
    <property type="molecule type" value="Genomic_DNA"/>
</dbReference>
<accession>A0A934J2Y6</accession>
<dbReference type="AlphaFoldDB" id="A0A934J2Y6"/>
<dbReference type="SUPFAM" id="SSF53756">
    <property type="entry name" value="UDP-Glycosyltransferase/glycogen phosphorylase"/>
    <property type="match status" value="1"/>
</dbReference>
<dbReference type="Pfam" id="PF00534">
    <property type="entry name" value="Glycos_transf_1"/>
    <property type="match status" value="1"/>
</dbReference>
<dbReference type="PANTHER" id="PTHR45947:SF3">
    <property type="entry name" value="SULFOQUINOVOSYL TRANSFERASE SQD2"/>
    <property type="match status" value="1"/>
</dbReference>